<dbReference type="EMBL" id="KV876455">
    <property type="protein sequence ID" value="RZR74912.1"/>
    <property type="molecule type" value="Genomic_DNA"/>
</dbReference>
<reference evidence="1" key="1">
    <citation type="journal article" date="2018" name="Data Brief">
        <title>Genome sequence data from 17 accessions of Ensete ventricosum, a staple food crop for millions in Ethiopia.</title>
        <authorList>
            <person name="Yemataw Z."/>
            <person name="Muzemil S."/>
            <person name="Ambachew D."/>
            <person name="Tripathi L."/>
            <person name="Tesfaye K."/>
            <person name="Chala A."/>
            <person name="Farbos A."/>
            <person name="O'Neill P."/>
            <person name="Moore K."/>
            <person name="Grant M."/>
            <person name="Studholme D.J."/>
        </authorList>
    </citation>
    <scope>NUCLEOTIDE SEQUENCE [LARGE SCALE GENOMIC DNA]</scope>
    <source>
        <tissue evidence="1">Leaf</tissue>
    </source>
</reference>
<gene>
    <name evidence="1" type="ORF">BHM03_00046138</name>
</gene>
<name>A0A445MKV6_ENSVE</name>
<evidence type="ECO:0000313" key="1">
    <source>
        <dbReference type="EMBL" id="RZR74912.1"/>
    </source>
</evidence>
<dbReference type="AlphaFoldDB" id="A0A445MKV6"/>
<accession>A0A445MKV6</accession>
<dbReference type="Proteomes" id="UP000290560">
    <property type="component" value="Unassembled WGS sequence"/>
</dbReference>
<protein>
    <submittedName>
        <fullName evidence="1">Uncharacterized protein</fullName>
    </submittedName>
</protein>
<sequence>MTIAPHPVIIVDKPSVFVSYRTQRPTPLLPSSSLSSTESSPCSPDHCPFFLPYRSCCPLETSPLLHVAFPPDAIVALLQHRCHSFATEVPLSDPLSHLLPSTRTIVAAAAAAVAAALFPPTLTLSHINRCCRRLQPSAAYSPSTIFLSSFAGNVAIVASPHFCHPLLLPVAPVVASSAFSPIPLQLRLPLSNYSA</sequence>
<proteinExistence type="predicted"/>
<organism evidence="1">
    <name type="scientific">Ensete ventricosum</name>
    <name type="common">Abyssinian banana</name>
    <name type="synonym">Musa ensete</name>
    <dbReference type="NCBI Taxonomy" id="4639"/>
    <lineage>
        <taxon>Eukaryota</taxon>
        <taxon>Viridiplantae</taxon>
        <taxon>Streptophyta</taxon>
        <taxon>Embryophyta</taxon>
        <taxon>Tracheophyta</taxon>
        <taxon>Spermatophyta</taxon>
        <taxon>Magnoliopsida</taxon>
        <taxon>Liliopsida</taxon>
        <taxon>Zingiberales</taxon>
        <taxon>Musaceae</taxon>
        <taxon>Ensete</taxon>
    </lineage>
</organism>